<dbReference type="CDD" id="cd02440">
    <property type="entry name" value="AdoMet_MTases"/>
    <property type="match status" value="1"/>
</dbReference>
<evidence type="ECO:0000256" key="1">
    <source>
        <dbReference type="ARBA" id="ARBA00008361"/>
    </source>
</evidence>
<evidence type="ECO:0000256" key="3">
    <source>
        <dbReference type="ARBA" id="ARBA00022679"/>
    </source>
</evidence>
<dbReference type="AlphaFoldDB" id="A0A7G3UH07"/>
<evidence type="ECO:0000256" key="4">
    <source>
        <dbReference type="SAM" id="MobiDB-lite"/>
    </source>
</evidence>
<keyword evidence="2 6" id="KW-0489">Methyltransferase</keyword>
<dbReference type="InterPro" id="IPR029063">
    <property type="entry name" value="SAM-dependent_MTases_sf"/>
</dbReference>
<evidence type="ECO:0000313" key="7">
    <source>
        <dbReference type="Proteomes" id="UP000005940"/>
    </source>
</evidence>
<keyword evidence="7" id="KW-1185">Reference proteome</keyword>
<name>A0A7G3UH07_STRT9</name>
<comment type="similarity">
    <text evidence="1">Belongs to the methyltransferase superfamily.</text>
</comment>
<dbReference type="EMBL" id="CP029159">
    <property type="protein sequence ID" value="QKM68222.1"/>
    <property type="molecule type" value="Genomic_DNA"/>
</dbReference>
<dbReference type="RefSeq" id="WP_130584939.1">
    <property type="nucleotide sequence ID" value="NZ_CP029159.1"/>
</dbReference>
<dbReference type="GO" id="GO:0032259">
    <property type="term" value="P:methylation"/>
    <property type="evidence" value="ECO:0007669"/>
    <property type="project" value="UniProtKB-KW"/>
</dbReference>
<proteinExistence type="inferred from homology"/>
<evidence type="ECO:0000313" key="6">
    <source>
        <dbReference type="EMBL" id="QKM68222.1"/>
    </source>
</evidence>
<dbReference type="GO" id="GO:0008757">
    <property type="term" value="F:S-adenosylmethionine-dependent methyltransferase activity"/>
    <property type="evidence" value="ECO:0007669"/>
    <property type="project" value="InterPro"/>
</dbReference>
<gene>
    <name evidence="6" type="ORF">STSU_014580</name>
</gene>
<dbReference type="Gene3D" id="3.40.50.150">
    <property type="entry name" value="Vaccinia Virus protein VP39"/>
    <property type="match status" value="1"/>
</dbReference>
<organism evidence="6 7">
    <name type="scientific">Streptomyces tsukubensis (strain DSM 42081 / NBRC 108919 / NRRL 18488 / 9993)</name>
    <dbReference type="NCBI Taxonomy" id="1114943"/>
    <lineage>
        <taxon>Bacteria</taxon>
        <taxon>Bacillati</taxon>
        <taxon>Actinomycetota</taxon>
        <taxon>Actinomycetes</taxon>
        <taxon>Kitasatosporales</taxon>
        <taxon>Streptomycetaceae</taxon>
        <taxon>Streptomyces</taxon>
    </lineage>
</organism>
<feature type="domain" description="Methyltransferase type 11" evidence="5">
    <location>
        <begin position="75"/>
        <end position="164"/>
    </location>
</feature>
<keyword evidence="3" id="KW-0808">Transferase</keyword>
<dbReference type="Proteomes" id="UP000005940">
    <property type="component" value="Chromosome"/>
</dbReference>
<feature type="region of interest" description="Disordered" evidence="4">
    <location>
        <begin position="1"/>
        <end position="36"/>
    </location>
</feature>
<dbReference type="PANTHER" id="PTHR44942:SF4">
    <property type="entry name" value="METHYLTRANSFERASE TYPE 11 DOMAIN-CONTAINING PROTEIN"/>
    <property type="match status" value="1"/>
</dbReference>
<evidence type="ECO:0000256" key="2">
    <source>
        <dbReference type="ARBA" id="ARBA00022603"/>
    </source>
</evidence>
<dbReference type="InterPro" id="IPR013216">
    <property type="entry name" value="Methyltransf_11"/>
</dbReference>
<dbReference type="Pfam" id="PF08241">
    <property type="entry name" value="Methyltransf_11"/>
    <property type="match status" value="1"/>
</dbReference>
<reference evidence="6 7" key="1">
    <citation type="journal article" date="2012" name="J. Bacteriol.">
        <title>Draft genome of Streptomyces tsukubaensis NRRL 18488, the producer of the clinically important immunosuppressant tacrolimus (FK506).</title>
        <authorList>
            <person name="Barreiro C."/>
            <person name="Prieto C."/>
            <person name="Sola-Landa A."/>
            <person name="Solera E."/>
            <person name="Martinez-Castro M."/>
            <person name="Perez-Redondo R."/>
            <person name="Garcia-Estrada C."/>
            <person name="Aparicio J.F."/>
            <person name="Fernandez-Martinez L.T."/>
            <person name="Santos-Aberturas J."/>
            <person name="Salehi-Najafabadi Z."/>
            <person name="Rodriguez-Garcia A."/>
            <person name="Tauch A."/>
            <person name="Martin J.F."/>
        </authorList>
    </citation>
    <scope>NUCLEOTIDE SEQUENCE [LARGE SCALE GENOMIC DNA]</scope>
    <source>
        <strain evidence="7">DSM 42081 / NBRC 108919 / NRRL 18488 / 9993</strain>
    </source>
</reference>
<evidence type="ECO:0000259" key="5">
    <source>
        <dbReference type="Pfam" id="PF08241"/>
    </source>
</evidence>
<accession>A0A7G3UH07</accession>
<dbReference type="PANTHER" id="PTHR44942">
    <property type="entry name" value="METHYLTRANSF_11 DOMAIN-CONTAINING PROTEIN"/>
    <property type="match status" value="1"/>
</dbReference>
<sequence>MTNSPPQQPHPPRQAPPDQAPGPVPPAGTLAGSPRARSFDAAAAQYAAARPTYPPALFDAVEEITGRPLRGARVVDVGAGTGIASGLLAGRGARVTAVEPGAGMAREFHRALPEIPLVRGVGDALPLAGGWADLITYAQSWHWTDPARSLPEAVRVLRPGGSLALWWNAADYSVPWLAAQGARFRQWIPEWTNGSPGAARELPAAFPAVHRTLRWTRSVPLTTHLDNIGSHSLLLTLGRDRAAELLDRERTELLKVFPGGTVPEAYTVELTVTTTEAAQRHRIRNP</sequence>
<dbReference type="InterPro" id="IPR051052">
    <property type="entry name" value="Diverse_substrate_MTase"/>
</dbReference>
<protein>
    <submittedName>
        <fullName evidence="6">SAM-dependent methyltransferase</fullName>
    </submittedName>
</protein>
<feature type="compositionally biased region" description="Pro residues" evidence="4">
    <location>
        <begin position="1"/>
        <end position="26"/>
    </location>
</feature>
<dbReference type="SUPFAM" id="SSF53335">
    <property type="entry name" value="S-adenosyl-L-methionine-dependent methyltransferases"/>
    <property type="match status" value="1"/>
</dbReference>